<reference evidence="3" key="1">
    <citation type="submission" date="2013-04" db="EMBL/GenBank/DDBJ databases">
        <title>Thioclava sp. 13D2W-2 Genome Sequencing.</title>
        <authorList>
            <person name="Lai Q."/>
            <person name="Li G."/>
            <person name="Shao Z."/>
        </authorList>
    </citation>
    <scope>NUCLEOTIDE SEQUENCE [LARGE SCALE GENOMIC DNA]</scope>
    <source>
        <strain evidence="3">13D2W-2</strain>
    </source>
</reference>
<proteinExistence type="predicted"/>
<protein>
    <submittedName>
        <fullName evidence="2">Uncharacterized protein</fullName>
    </submittedName>
</protein>
<gene>
    <name evidence="2" type="ORF">DW2_07313</name>
</gene>
<dbReference type="eggNOG" id="ENOG50315P4">
    <property type="taxonomic scope" value="Bacteria"/>
</dbReference>
<keyword evidence="3" id="KW-1185">Reference proteome</keyword>
<evidence type="ECO:0000313" key="2">
    <source>
        <dbReference type="EMBL" id="KFE35753.1"/>
    </source>
</evidence>
<keyword evidence="1" id="KW-0732">Signal</keyword>
<dbReference type="PATRIC" id="fig|1317124.6.peg.1482"/>
<organism evidence="2 3">
    <name type="scientific">Thioclava atlantica</name>
    <dbReference type="NCBI Taxonomy" id="1317124"/>
    <lineage>
        <taxon>Bacteria</taxon>
        <taxon>Pseudomonadati</taxon>
        <taxon>Pseudomonadota</taxon>
        <taxon>Alphaproteobacteria</taxon>
        <taxon>Rhodobacterales</taxon>
        <taxon>Paracoccaceae</taxon>
        <taxon>Thioclava</taxon>
    </lineage>
</organism>
<dbReference type="Proteomes" id="UP000028607">
    <property type="component" value="Unassembled WGS sequence"/>
</dbReference>
<dbReference type="OrthoDB" id="7875919at2"/>
<name>A0A085TYF6_9RHOB</name>
<dbReference type="EMBL" id="AQRC01000004">
    <property type="protein sequence ID" value="KFE35753.1"/>
    <property type="molecule type" value="Genomic_DNA"/>
</dbReference>
<sequence length="197" mass="20616">MTDKKILIAASTLVGTLAAAGSASALDLAKIPSTNDNNGQFYGIADYRSGIVSQKQTSQGNPPVLSAARVTAGSEQYGQTDVKMGNVDMAATSNGAGAIPAENQLKAHAGIADNKTEAQVDDQVVTADNAAVGRIEKVVPNAKTDTVYVRTSNTLDTTVSVFKIDVPKGAVHDGQVDLKWKLSELLDVLEKQVDMRS</sequence>
<dbReference type="AlphaFoldDB" id="A0A085TYF6"/>
<feature type="chain" id="PRO_5001797643" evidence="1">
    <location>
        <begin position="26"/>
        <end position="197"/>
    </location>
</feature>
<accession>A0A085TYF6</accession>
<feature type="signal peptide" evidence="1">
    <location>
        <begin position="1"/>
        <end position="25"/>
    </location>
</feature>
<comment type="caution">
    <text evidence="2">The sequence shown here is derived from an EMBL/GenBank/DDBJ whole genome shotgun (WGS) entry which is preliminary data.</text>
</comment>
<reference evidence="2 3" key="2">
    <citation type="journal article" date="2015" name="Antonie Van Leeuwenhoek">
        <title>Thioclava indica sp. nov., isolated from surface seawater of the Indian Ocean.</title>
        <authorList>
            <person name="Liu Y."/>
            <person name="Lai Q."/>
            <person name="Du J."/>
            <person name="Xu H."/>
            <person name="Jiang L."/>
            <person name="Shao Z."/>
        </authorList>
    </citation>
    <scope>NUCLEOTIDE SEQUENCE [LARGE SCALE GENOMIC DNA]</scope>
    <source>
        <strain evidence="2 3">13D2W-2</strain>
    </source>
</reference>
<evidence type="ECO:0000256" key="1">
    <source>
        <dbReference type="SAM" id="SignalP"/>
    </source>
</evidence>
<evidence type="ECO:0000313" key="3">
    <source>
        <dbReference type="Proteomes" id="UP000028607"/>
    </source>
</evidence>
<dbReference type="RefSeq" id="WP_038144985.1">
    <property type="nucleotide sequence ID" value="NZ_AQRC01000004.1"/>
</dbReference>